<feature type="region of interest" description="Disordered" evidence="3">
    <location>
        <begin position="59"/>
        <end position="85"/>
    </location>
</feature>
<comment type="caution">
    <text evidence="5">The sequence shown here is derived from an EMBL/GenBank/DDBJ whole genome shotgun (WGS) entry which is preliminary data.</text>
</comment>
<dbReference type="EMBL" id="JARMAB010000004">
    <property type="protein sequence ID" value="MED1201964.1"/>
    <property type="molecule type" value="Genomic_DNA"/>
</dbReference>
<dbReference type="InterPro" id="IPR052404">
    <property type="entry name" value="SPP1-like_terminase"/>
</dbReference>
<evidence type="ECO:0000256" key="3">
    <source>
        <dbReference type="SAM" id="MobiDB-lite"/>
    </source>
</evidence>
<keyword evidence="2" id="KW-0231">Viral genome packaging</keyword>
<dbReference type="Proteomes" id="UP001341444">
    <property type="component" value="Unassembled WGS sequence"/>
</dbReference>
<dbReference type="PANTHER" id="PTHR41328:SF3">
    <property type="entry name" value="PBSX PHAGE TERMINASE SMALL SUBUNIT"/>
    <property type="match status" value="1"/>
</dbReference>
<proteinExistence type="predicted"/>
<name>A0ABU6MBB6_9BACI</name>
<organism evidence="5 6">
    <name type="scientific">Heyndrickxia acidicola</name>
    <dbReference type="NCBI Taxonomy" id="209389"/>
    <lineage>
        <taxon>Bacteria</taxon>
        <taxon>Bacillati</taxon>
        <taxon>Bacillota</taxon>
        <taxon>Bacilli</taxon>
        <taxon>Bacillales</taxon>
        <taxon>Bacillaceae</taxon>
        <taxon>Heyndrickxia</taxon>
    </lineage>
</organism>
<feature type="domain" description="PBSX phage terminase small subunit-like N-terminal" evidence="4">
    <location>
        <begin position="1"/>
        <end position="67"/>
    </location>
</feature>
<dbReference type="InterPro" id="IPR005335">
    <property type="entry name" value="Terminase_ssu"/>
</dbReference>
<sequence length="294" mass="33569">MPRRRDPKRDEAFEIFKKHDGKITNRALAAELGIPEKTIGGWKSKDKWNGHLNGVLQTKIRSTPNKSVAKKARSPSGKNENKDHSELTDKQRLFCVNYLKYFNATKAYQSVYKCSYLTARVEGHRHLTKPNIKNEIERLKADYQLEISLDGKAVLQKYIDIAFADITDFVDFGQKEQLETNAFGEPVLDENGDQVVYKYSYVDFKNADEVDGTLITEVKKGKDGVSVKLADKMKALEFLSKYTDLLSENDRKKLQNEKLRMDIEKTKAEVEKISTGSDEKPVEIVIKRGVKKDG</sequence>
<dbReference type="Pfam" id="PF03592">
    <property type="entry name" value="Terminase_2"/>
    <property type="match status" value="1"/>
</dbReference>
<evidence type="ECO:0000313" key="6">
    <source>
        <dbReference type="Proteomes" id="UP001341444"/>
    </source>
</evidence>
<keyword evidence="6" id="KW-1185">Reference proteome</keyword>
<evidence type="ECO:0000256" key="1">
    <source>
        <dbReference type="ARBA" id="ARBA00022612"/>
    </source>
</evidence>
<dbReference type="PANTHER" id="PTHR41328">
    <property type="entry name" value="TERMINASE SMALL SUBUNIT-RELATED"/>
    <property type="match status" value="1"/>
</dbReference>
<reference evidence="5 6" key="1">
    <citation type="submission" date="2023-03" db="EMBL/GenBank/DDBJ databases">
        <title>Bacillus Genome Sequencing.</title>
        <authorList>
            <person name="Dunlap C."/>
        </authorList>
    </citation>
    <scope>NUCLEOTIDE SEQUENCE [LARGE SCALE GENOMIC DNA]</scope>
    <source>
        <strain evidence="5 6">B-23453</strain>
    </source>
</reference>
<dbReference type="RefSeq" id="WP_066264520.1">
    <property type="nucleotide sequence ID" value="NZ_JARMAB010000004.1"/>
</dbReference>
<dbReference type="InterPro" id="IPR038713">
    <property type="entry name" value="Terminase_Gp1_N_sf"/>
</dbReference>
<protein>
    <submittedName>
        <fullName evidence="5">Terminase small subunit</fullName>
    </submittedName>
</protein>
<accession>A0ABU6MBB6</accession>
<evidence type="ECO:0000259" key="4">
    <source>
        <dbReference type="Pfam" id="PF10668"/>
    </source>
</evidence>
<dbReference type="InterPro" id="IPR018925">
    <property type="entry name" value="XtmA-like_N"/>
</dbReference>
<dbReference type="Pfam" id="PF10668">
    <property type="entry name" value="Phage_terminase"/>
    <property type="match status" value="1"/>
</dbReference>
<keyword evidence="1" id="KW-1188">Viral release from host cell</keyword>
<dbReference type="Gene3D" id="1.10.10.1400">
    <property type="entry name" value="Terminase, small subunit, N-terminal DNA-binding domain, HTH motif"/>
    <property type="match status" value="1"/>
</dbReference>
<gene>
    <name evidence="5" type="ORF">P4T90_02535</name>
</gene>
<evidence type="ECO:0000256" key="2">
    <source>
        <dbReference type="ARBA" id="ARBA00023219"/>
    </source>
</evidence>
<evidence type="ECO:0000313" key="5">
    <source>
        <dbReference type="EMBL" id="MED1201964.1"/>
    </source>
</evidence>